<dbReference type="PANTHER" id="PTHR36440">
    <property type="entry name" value="PUTATIVE (AFU_ORTHOLOGUE AFUA_8G07350)-RELATED"/>
    <property type="match status" value="1"/>
</dbReference>
<evidence type="ECO:0000313" key="2">
    <source>
        <dbReference type="EMBL" id="ANZ43356.1"/>
    </source>
</evidence>
<dbReference type="InterPro" id="IPR053146">
    <property type="entry name" value="QDO-like"/>
</dbReference>
<dbReference type="InterPro" id="IPR011051">
    <property type="entry name" value="RmlC_Cupin_sf"/>
</dbReference>
<dbReference type="PANTHER" id="PTHR36440:SF1">
    <property type="entry name" value="PUTATIVE (AFU_ORTHOLOGUE AFUA_8G07350)-RELATED"/>
    <property type="match status" value="1"/>
</dbReference>
<dbReference type="KEGG" id="led:BBK82_37785"/>
<sequence length="155" mass="17155">MSIPHLAQREDQQQLEWIGGSVFSVLLDSETTGGQLTVGRFDAELGEAPPWHMHNNEDEVFLLLSGTALVWVGEEEHELREGGIVFLPRRIPHSYRITSEKADLLLISTPGGLEKMFRHAGRDLREPRPEGFGIPQSLLAEAAELSGNVVLGPPR</sequence>
<gene>
    <name evidence="2" type="ORF">BBK82_37785</name>
</gene>
<dbReference type="InterPro" id="IPR013096">
    <property type="entry name" value="Cupin_2"/>
</dbReference>
<dbReference type="Gene3D" id="2.60.120.10">
    <property type="entry name" value="Jelly Rolls"/>
    <property type="match status" value="1"/>
</dbReference>
<accession>A0A1B2I061</accession>
<evidence type="ECO:0000259" key="1">
    <source>
        <dbReference type="Pfam" id="PF07883"/>
    </source>
</evidence>
<dbReference type="Proteomes" id="UP000093053">
    <property type="component" value="Chromosome"/>
</dbReference>
<reference evidence="2 3" key="1">
    <citation type="submission" date="2016-07" db="EMBL/GenBank/DDBJ databases">
        <title>Complete genome sequence of the Lentzea guizhouensis DHS C013.</title>
        <authorList>
            <person name="Cao C."/>
        </authorList>
    </citation>
    <scope>NUCLEOTIDE SEQUENCE [LARGE SCALE GENOMIC DNA]</scope>
    <source>
        <strain evidence="2 3">DHS C013</strain>
    </source>
</reference>
<dbReference type="EMBL" id="CP016793">
    <property type="protein sequence ID" value="ANZ43356.1"/>
    <property type="molecule type" value="Genomic_DNA"/>
</dbReference>
<dbReference type="OrthoDB" id="9791637at2"/>
<dbReference type="AlphaFoldDB" id="A0A1B2I061"/>
<organism evidence="2 3">
    <name type="scientific">Lentzea guizhouensis</name>
    <dbReference type="NCBI Taxonomy" id="1586287"/>
    <lineage>
        <taxon>Bacteria</taxon>
        <taxon>Bacillati</taxon>
        <taxon>Actinomycetota</taxon>
        <taxon>Actinomycetes</taxon>
        <taxon>Pseudonocardiales</taxon>
        <taxon>Pseudonocardiaceae</taxon>
        <taxon>Lentzea</taxon>
    </lineage>
</organism>
<keyword evidence="3" id="KW-1185">Reference proteome</keyword>
<dbReference type="InterPro" id="IPR014710">
    <property type="entry name" value="RmlC-like_jellyroll"/>
</dbReference>
<evidence type="ECO:0000313" key="3">
    <source>
        <dbReference type="Proteomes" id="UP000093053"/>
    </source>
</evidence>
<protein>
    <submittedName>
        <fullName evidence="2">Cupin</fullName>
    </submittedName>
</protein>
<dbReference type="STRING" id="1586287.BBK82_37785"/>
<name>A0A1B2I061_9PSEU</name>
<feature type="domain" description="Cupin type-2" evidence="1">
    <location>
        <begin position="44"/>
        <end position="107"/>
    </location>
</feature>
<proteinExistence type="predicted"/>
<dbReference type="SUPFAM" id="SSF51182">
    <property type="entry name" value="RmlC-like cupins"/>
    <property type="match status" value="1"/>
</dbReference>
<dbReference type="Pfam" id="PF07883">
    <property type="entry name" value="Cupin_2"/>
    <property type="match status" value="1"/>
</dbReference>